<name>A0ABT0WA40_9BACI</name>
<comment type="caution">
    <text evidence="2">The sequence shown here is derived from an EMBL/GenBank/DDBJ whole genome shotgun (WGS) entry which is preliminary data.</text>
</comment>
<organism evidence="2 3">
    <name type="scientific">Neobacillus pocheonensis</name>
    <dbReference type="NCBI Taxonomy" id="363869"/>
    <lineage>
        <taxon>Bacteria</taxon>
        <taxon>Bacillati</taxon>
        <taxon>Bacillota</taxon>
        <taxon>Bacilli</taxon>
        <taxon>Bacillales</taxon>
        <taxon>Bacillaceae</taxon>
        <taxon>Neobacillus</taxon>
    </lineage>
</organism>
<protein>
    <recommendedName>
        <fullName evidence="4">C4-dicarboxylate ABC transporter</fullName>
    </recommendedName>
</protein>
<accession>A0ABT0WA40</accession>
<feature type="transmembrane region" description="Helical" evidence="1">
    <location>
        <begin position="46"/>
        <end position="64"/>
    </location>
</feature>
<keyword evidence="1" id="KW-0472">Membrane</keyword>
<proteinExistence type="predicted"/>
<evidence type="ECO:0008006" key="4">
    <source>
        <dbReference type="Google" id="ProtNLM"/>
    </source>
</evidence>
<keyword evidence="1" id="KW-1133">Transmembrane helix</keyword>
<evidence type="ECO:0000313" key="2">
    <source>
        <dbReference type="EMBL" id="MCM2533189.1"/>
    </source>
</evidence>
<gene>
    <name evidence="2" type="ORF">NDK43_13265</name>
</gene>
<keyword evidence="3" id="KW-1185">Reference proteome</keyword>
<keyword evidence="1" id="KW-0812">Transmembrane</keyword>
<dbReference type="EMBL" id="JAMQCR010000001">
    <property type="protein sequence ID" value="MCM2533189.1"/>
    <property type="molecule type" value="Genomic_DNA"/>
</dbReference>
<sequence length="65" mass="6889">MSDLTGKILGWLGIVIGVVGFFFAPIWLGIIAVVLGLISLASPQKVLAWIAIILGVIVLLIQIFS</sequence>
<evidence type="ECO:0000313" key="3">
    <source>
        <dbReference type="Proteomes" id="UP001523262"/>
    </source>
</evidence>
<evidence type="ECO:0000256" key="1">
    <source>
        <dbReference type="SAM" id="Phobius"/>
    </source>
</evidence>
<feature type="transmembrane region" description="Helical" evidence="1">
    <location>
        <begin position="12"/>
        <end position="40"/>
    </location>
</feature>
<dbReference type="Proteomes" id="UP001523262">
    <property type="component" value="Unassembled WGS sequence"/>
</dbReference>
<reference evidence="2 3" key="1">
    <citation type="submission" date="2022-06" db="EMBL/GenBank/DDBJ databases">
        <authorList>
            <person name="Jeon C.O."/>
        </authorList>
    </citation>
    <scope>NUCLEOTIDE SEQUENCE [LARGE SCALE GENOMIC DNA]</scope>
    <source>
        <strain evidence="2 3">KCTC 13943</strain>
    </source>
</reference>